<name>X1C324_9ZZZZ</name>
<evidence type="ECO:0000313" key="2">
    <source>
        <dbReference type="EMBL" id="GAG87767.1"/>
    </source>
</evidence>
<feature type="domain" description="OLD protein-like TOPRIM" evidence="1">
    <location>
        <begin position="62"/>
        <end position="126"/>
    </location>
</feature>
<sequence length="161" mass="18328">DHQIFVTTHSSVFVSLADFAQIYQIRKIDGFTSCDKKETSDFGDIALELGISPVDIYMTGGLVFVEGECDEIILQHWAKLCNKIFRPPILRIIPIEGVGNAYYQAKIWKNVVDSIKLPMIWLFDGDVKKELLDELNRIGISDSFILVLQKATIEDYYPIEP</sequence>
<proteinExistence type="predicted"/>
<feature type="non-terminal residue" evidence="2">
    <location>
        <position position="161"/>
    </location>
</feature>
<dbReference type="InterPro" id="IPR034139">
    <property type="entry name" value="TOPRIM_OLD"/>
</dbReference>
<organism evidence="2">
    <name type="scientific">marine sediment metagenome</name>
    <dbReference type="NCBI Taxonomy" id="412755"/>
    <lineage>
        <taxon>unclassified sequences</taxon>
        <taxon>metagenomes</taxon>
        <taxon>ecological metagenomes</taxon>
    </lineage>
</organism>
<comment type="caution">
    <text evidence="2">The sequence shown here is derived from an EMBL/GenBank/DDBJ whole genome shotgun (WGS) entry which is preliminary data.</text>
</comment>
<dbReference type="AlphaFoldDB" id="X1C324"/>
<reference evidence="2" key="1">
    <citation type="journal article" date="2014" name="Front. Microbiol.">
        <title>High frequency of phylogenetically diverse reductive dehalogenase-homologous genes in deep subseafloor sedimentary metagenomes.</title>
        <authorList>
            <person name="Kawai M."/>
            <person name="Futagami T."/>
            <person name="Toyoda A."/>
            <person name="Takaki Y."/>
            <person name="Nishi S."/>
            <person name="Hori S."/>
            <person name="Arai W."/>
            <person name="Tsubouchi T."/>
            <person name="Morono Y."/>
            <person name="Uchiyama I."/>
            <person name="Ito T."/>
            <person name="Fujiyama A."/>
            <person name="Inagaki F."/>
            <person name="Takami H."/>
        </authorList>
    </citation>
    <scope>NUCLEOTIDE SEQUENCE</scope>
    <source>
        <strain evidence="2">Expedition CK06-06</strain>
    </source>
</reference>
<dbReference type="Pfam" id="PF20469">
    <property type="entry name" value="OLD-like_TOPRIM"/>
    <property type="match status" value="1"/>
</dbReference>
<dbReference type="EMBL" id="BART01014359">
    <property type="protein sequence ID" value="GAG87767.1"/>
    <property type="molecule type" value="Genomic_DNA"/>
</dbReference>
<accession>X1C324</accession>
<protein>
    <recommendedName>
        <fullName evidence="1">OLD protein-like TOPRIM domain-containing protein</fullName>
    </recommendedName>
</protein>
<gene>
    <name evidence="2" type="ORF">S01H4_28707</name>
</gene>
<feature type="non-terminal residue" evidence="2">
    <location>
        <position position="1"/>
    </location>
</feature>
<evidence type="ECO:0000259" key="1">
    <source>
        <dbReference type="Pfam" id="PF20469"/>
    </source>
</evidence>